<evidence type="ECO:0000259" key="4">
    <source>
        <dbReference type="PROSITE" id="PS50002"/>
    </source>
</evidence>
<dbReference type="PANTHER" id="PTHR43626">
    <property type="entry name" value="ACYL-COA N-ACYLTRANSFERASE"/>
    <property type="match status" value="1"/>
</dbReference>
<dbReference type="InterPro" id="IPR001452">
    <property type="entry name" value="SH3_domain"/>
</dbReference>
<evidence type="ECO:0000313" key="7">
    <source>
        <dbReference type="Proteomes" id="UP000265715"/>
    </source>
</evidence>
<feature type="domain" description="SH3" evidence="4">
    <location>
        <begin position="58"/>
        <end position="114"/>
    </location>
</feature>
<dbReference type="Gene3D" id="3.40.630.30">
    <property type="match status" value="1"/>
</dbReference>
<name>A0A399ERL7_9DEIN</name>
<keyword evidence="2 6" id="KW-0808">Transferase</keyword>
<comment type="caution">
    <text evidence="6">The sequence shown here is derived from an EMBL/GenBank/DDBJ whole genome shotgun (WGS) entry which is preliminary data.</text>
</comment>
<proteinExistence type="predicted"/>
<dbReference type="SUPFAM" id="SSF55729">
    <property type="entry name" value="Acyl-CoA N-acyltransferases (Nat)"/>
    <property type="match status" value="1"/>
</dbReference>
<protein>
    <submittedName>
        <fullName evidence="6">tRNA(Met) cytidine acetyltransferase TmcA</fullName>
        <ecNumber evidence="6">2.3.1.193</ecNumber>
    </submittedName>
</protein>
<sequence length="245" mass="27681">MLSYRVRRAYTRAYDDPIRFKAGDVLTLLRWDDEYPGWVWCRHPSGLEGWVHEQFLVVDGTTGLAVRAYSALELSVQEGEVVEGVEEVGGWIWCVNARGEAGWVPAEHLEAAQSPSITYRLSPAVSDEALNELFEAAWEAHRPRDFGPVLGRSLAYVCAYHGERLVGFVNLAWDGGVHGFILDPTVHPDYRRRGIGKALLDIAAVIAQQQGLEWLHADFEPRYESFYRRCGFTPTPAGLRRLKRP</sequence>
<dbReference type="EMBL" id="QXDL01000044">
    <property type="protein sequence ID" value="RIH86608.1"/>
    <property type="molecule type" value="Genomic_DNA"/>
</dbReference>
<reference evidence="6 7" key="1">
    <citation type="submission" date="2018-08" db="EMBL/GenBank/DDBJ databases">
        <title>Meiothermus terrae DSM 26712 genome sequencing project.</title>
        <authorList>
            <person name="Da Costa M.S."/>
            <person name="Albuquerque L."/>
            <person name="Raposo P."/>
            <person name="Froufe H.J.C."/>
            <person name="Barroso C.S."/>
            <person name="Egas C."/>
        </authorList>
    </citation>
    <scope>NUCLEOTIDE SEQUENCE [LARGE SCALE GENOMIC DNA]</scope>
    <source>
        <strain evidence="6 7">DSM 26712</strain>
    </source>
</reference>
<organism evidence="6 7">
    <name type="scientific">Calidithermus terrae</name>
    <dbReference type="NCBI Taxonomy" id="1408545"/>
    <lineage>
        <taxon>Bacteria</taxon>
        <taxon>Thermotogati</taxon>
        <taxon>Deinococcota</taxon>
        <taxon>Deinococci</taxon>
        <taxon>Thermales</taxon>
        <taxon>Thermaceae</taxon>
        <taxon>Calidithermus</taxon>
    </lineage>
</organism>
<dbReference type="InterPro" id="IPR045039">
    <property type="entry name" value="NSI-like"/>
</dbReference>
<dbReference type="PANTHER" id="PTHR43626:SF4">
    <property type="entry name" value="GCN5-RELATED N-ACETYLTRANSFERASE 2, CHLOROPLASTIC"/>
    <property type="match status" value="1"/>
</dbReference>
<dbReference type="RefSeq" id="WP_170159579.1">
    <property type="nucleotide sequence ID" value="NZ_QXDL01000044.1"/>
</dbReference>
<feature type="domain" description="N-acetyltransferase" evidence="5">
    <location>
        <begin position="117"/>
        <end position="245"/>
    </location>
</feature>
<accession>A0A399ERL7</accession>
<gene>
    <name evidence="6" type="primary">tmcA</name>
    <name evidence="6" type="ORF">Mterra_01390</name>
</gene>
<dbReference type="Pfam" id="PF07653">
    <property type="entry name" value="SH3_2"/>
    <property type="match status" value="2"/>
</dbReference>
<keyword evidence="3 6" id="KW-0012">Acyltransferase</keyword>
<evidence type="ECO:0000313" key="6">
    <source>
        <dbReference type="EMBL" id="RIH86608.1"/>
    </source>
</evidence>
<dbReference type="SUPFAM" id="SSF50044">
    <property type="entry name" value="SH3-domain"/>
    <property type="match status" value="2"/>
</dbReference>
<dbReference type="AlphaFoldDB" id="A0A399ERL7"/>
<dbReference type="Pfam" id="PF13508">
    <property type="entry name" value="Acetyltransf_7"/>
    <property type="match status" value="1"/>
</dbReference>
<dbReference type="CDD" id="cd04301">
    <property type="entry name" value="NAT_SF"/>
    <property type="match status" value="1"/>
</dbReference>
<dbReference type="PROSITE" id="PS50002">
    <property type="entry name" value="SH3"/>
    <property type="match status" value="1"/>
</dbReference>
<dbReference type="InterPro" id="IPR036028">
    <property type="entry name" value="SH3-like_dom_sf"/>
</dbReference>
<dbReference type="InterPro" id="IPR000182">
    <property type="entry name" value="GNAT_dom"/>
</dbReference>
<keyword evidence="1" id="KW-0728">SH3 domain</keyword>
<evidence type="ECO:0000256" key="2">
    <source>
        <dbReference type="ARBA" id="ARBA00022679"/>
    </source>
</evidence>
<dbReference type="Gene3D" id="2.30.30.40">
    <property type="entry name" value="SH3 Domains"/>
    <property type="match status" value="2"/>
</dbReference>
<keyword evidence="7" id="KW-1185">Reference proteome</keyword>
<dbReference type="PROSITE" id="PS51186">
    <property type="entry name" value="GNAT"/>
    <property type="match status" value="1"/>
</dbReference>
<dbReference type="GO" id="GO:0005737">
    <property type="term" value="C:cytoplasm"/>
    <property type="evidence" value="ECO:0007669"/>
    <property type="project" value="TreeGrafter"/>
</dbReference>
<dbReference type="Proteomes" id="UP000265715">
    <property type="component" value="Unassembled WGS sequence"/>
</dbReference>
<dbReference type="EC" id="2.3.1.193" evidence="6"/>
<evidence type="ECO:0000256" key="3">
    <source>
        <dbReference type="ARBA" id="ARBA00023315"/>
    </source>
</evidence>
<dbReference type="SMART" id="SM00326">
    <property type="entry name" value="SH3"/>
    <property type="match status" value="2"/>
</dbReference>
<evidence type="ECO:0000256" key="1">
    <source>
        <dbReference type="ARBA" id="ARBA00022443"/>
    </source>
</evidence>
<dbReference type="InterPro" id="IPR016181">
    <property type="entry name" value="Acyl_CoA_acyltransferase"/>
</dbReference>
<dbReference type="GO" id="GO:0008080">
    <property type="term" value="F:N-acetyltransferase activity"/>
    <property type="evidence" value="ECO:0007669"/>
    <property type="project" value="InterPro"/>
</dbReference>
<evidence type="ECO:0000259" key="5">
    <source>
        <dbReference type="PROSITE" id="PS51186"/>
    </source>
</evidence>